<feature type="domain" description="ABC transporter" evidence="4">
    <location>
        <begin position="353"/>
        <end position="566"/>
    </location>
</feature>
<dbReference type="InterPro" id="IPR003593">
    <property type="entry name" value="AAA+_ATPase"/>
</dbReference>
<dbReference type="InterPro" id="IPR017871">
    <property type="entry name" value="ABC_transporter-like_CS"/>
</dbReference>
<dbReference type="FunFam" id="3.40.50.300:FF:000011">
    <property type="entry name" value="Putative ABC transporter ATP-binding component"/>
    <property type="match status" value="1"/>
</dbReference>
<dbReference type="CDD" id="cd03221">
    <property type="entry name" value="ABCF_EF-3"/>
    <property type="match status" value="2"/>
</dbReference>
<comment type="caution">
    <text evidence="5">The sequence shown here is derived from an EMBL/GenBank/DDBJ whole genome shotgun (WGS) entry which is preliminary data.</text>
</comment>
<dbReference type="PROSITE" id="PS50893">
    <property type="entry name" value="ABC_TRANSPORTER_2"/>
    <property type="match status" value="2"/>
</dbReference>
<dbReference type="Proteomes" id="UP000249204">
    <property type="component" value="Unassembled WGS sequence"/>
</dbReference>
<accession>A0A2W6Q801</accession>
<dbReference type="PANTHER" id="PTHR42855:SF2">
    <property type="entry name" value="DRUG RESISTANCE ABC TRANSPORTER,ATP-BINDING PROTEIN"/>
    <property type="match status" value="1"/>
</dbReference>
<feature type="domain" description="ABC transporter" evidence="4">
    <location>
        <begin position="5"/>
        <end position="268"/>
    </location>
</feature>
<dbReference type="GO" id="GO:0016887">
    <property type="term" value="F:ATP hydrolysis activity"/>
    <property type="evidence" value="ECO:0007669"/>
    <property type="project" value="InterPro"/>
</dbReference>
<keyword evidence="3" id="KW-0175">Coiled coil</keyword>
<dbReference type="SUPFAM" id="SSF52540">
    <property type="entry name" value="P-loop containing nucleoside triphosphate hydrolases"/>
    <property type="match status" value="2"/>
</dbReference>
<keyword evidence="1" id="KW-0547">Nucleotide-binding</keyword>
<evidence type="ECO:0000313" key="6">
    <source>
        <dbReference type="Proteomes" id="UP000249204"/>
    </source>
</evidence>
<evidence type="ECO:0000256" key="3">
    <source>
        <dbReference type="SAM" id="Coils"/>
    </source>
</evidence>
<protein>
    <submittedName>
        <fullName evidence="5">ABC transporter ATP-binding protein</fullName>
    </submittedName>
</protein>
<feature type="coiled-coil region" evidence="3">
    <location>
        <begin position="304"/>
        <end position="341"/>
    </location>
</feature>
<dbReference type="NCBIfam" id="NF000355">
    <property type="entry name" value="ribo_prot_ABC_F"/>
    <property type="match status" value="1"/>
</dbReference>
<dbReference type="EMBL" id="QKWW01000069">
    <property type="protein sequence ID" value="PZT53403.1"/>
    <property type="molecule type" value="Genomic_DNA"/>
</dbReference>
<gene>
    <name evidence="5" type="ORF">DN757_22130</name>
</gene>
<evidence type="ECO:0000259" key="4">
    <source>
        <dbReference type="PROSITE" id="PS50893"/>
    </source>
</evidence>
<dbReference type="PROSITE" id="PS00211">
    <property type="entry name" value="ABC_TRANSPORTER_1"/>
    <property type="match status" value="1"/>
</dbReference>
<dbReference type="InterPro" id="IPR027417">
    <property type="entry name" value="P-loop_NTPase"/>
</dbReference>
<evidence type="ECO:0000256" key="2">
    <source>
        <dbReference type="ARBA" id="ARBA00022840"/>
    </source>
</evidence>
<dbReference type="Pfam" id="PF00005">
    <property type="entry name" value="ABC_tran"/>
    <property type="match status" value="2"/>
</dbReference>
<evidence type="ECO:0000313" key="5">
    <source>
        <dbReference type="EMBL" id="PZT53403.1"/>
    </source>
</evidence>
<dbReference type="GO" id="GO:0005524">
    <property type="term" value="F:ATP binding"/>
    <property type="evidence" value="ECO:0007669"/>
    <property type="project" value="UniProtKB-KW"/>
</dbReference>
<dbReference type="SMART" id="SM00382">
    <property type="entry name" value="AAA"/>
    <property type="match status" value="2"/>
</dbReference>
<evidence type="ECO:0000256" key="1">
    <source>
        <dbReference type="ARBA" id="ARBA00022741"/>
    </source>
</evidence>
<keyword evidence="2 5" id="KW-0067">ATP-binding</keyword>
<organism evidence="5 6">
    <name type="scientific">Paenibacillus silvae</name>
    <dbReference type="NCBI Taxonomy" id="1325358"/>
    <lineage>
        <taxon>Bacteria</taxon>
        <taxon>Bacillati</taxon>
        <taxon>Bacillota</taxon>
        <taxon>Bacilli</taxon>
        <taxon>Bacillales</taxon>
        <taxon>Paenibacillaceae</taxon>
        <taxon>Paenibacillus</taxon>
    </lineage>
</organism>
<sequence length="631" mass="72329">MMTLVRLHEVSKEWNGHELFAGLNLEINEGERLAILGRNGCGKTTLLRIILGEEHGGGRIDRHLPLQEWGVMRQRTDVTDDIQVLDAVRRESGRIDEIKRALEDMEHRLRDSDAEEDTFLLDQYARSLEEYEQLNGYMWETEVEKVLTRLGLTAEHWGRPYHSLSGGQKTKARLAGLLVSKPRFLILDEPTNHLDEESMRWLESWLASYEGTVLFVSHDRTFIDQVATGVIEFSADRLTKYKGGYSDYKTHKERELKEQETIYRKQQLERKALEETIRNYQQWFHKAHNSAGDQEVKITQSFYKARANKNISRYHAKQKQLERLENERVDKPREAAKLNMELQMSTLGARQLLALEGVSFSYKPEQSLLCDIQIAVERGDRLAVRGPNGTGKSTLLKLMIGELQPVQGRVTRHPQLRIGYFSQELEGLPEHMTLLDSLLVLPSMTQSAARTILGCFLFSREDVFKRIGDLSMGEKCRVAFLRLYFGGANLLVLDEPTNYLDIDTQEVMENVLKEASGALVLVSHDRMLVRTLANRLCDLKPDGTASLFEGGVADWEQTVRLRDSALDTRDSDDERLRLEMRLSELLSPFSAAGAERLITAEDEERRESEAAEIRMIQQRLKELRNQGNAAN</sequence>
<dbReference type="Gene3D" id="3.40.50.300">
    <property type="entry name" value="P-loop containing nucleotide triphosphate hydrolases"/>
    <property type="match status" value="2"/>
</dbReference>
<proteinExistence type="predicted"/>
<dbReference type="InterPro" id="IPR051309">
    <property type="entry name" value="ABCF_ATPase"/>
</dbReference>
<dbReference type="AlphaFoldDB" id="A0A2W6Q801"/>
<name>A0A2W6Q801_9BACL</name>
<feature type="coiled-coil region" evidence="3">
    <location>
        <begin position="88"/>
        <end position="115"/>
    </location>
</feature>
<dbReference type="InterPro" id="IPR003439">
    <property type="entry name" value="ABC_transporter-like_ATP-bd"/>
</dbReference>
<dbReference type="Pfam" id="PF12848">
    <property type="entry name" value="ABC_tran_Xtn"/>
    <property type="match status" value="1"/>
</dbReference>
<dbReference type="RefSeq" id="WP_111272349.1">
    <property type="nucleotide sequence ID" value="NZ_QKWW01000069.1"/>
</dbReference>
<dbReference type="InterPro" id="IPR032781">
    <property type="entry name" value="ABC_tran_Xtn"/>
</dbReference>
<dbReference type="PANTHER" id="PTHR42855">
    <property type="entry name" value="ABC TRANSPORTER ATP-BINDING SUBUNIT"/>
    <property type="match status" value="1"/>
</dbReference>
<reference evidence="5 6" key="1">
    <citation type="submission" date="2018-06" db="EMBL/GenBank/DDBJ databases">
        <title>Isolation of heavy metals resistant Paenibacillus silvae NC2 from Gold-Copper mine in ZiJin, China.</title>
        <authorList>
            <person name="Xu J."/>
            <person name="Mazhar H.S."/>
            <person name="Rensing C."/>
        </authorList>
    </citation>
    <scope>NUCLEOTIDE SEQUENCE [LARGE SCALE GENOMIC DNA]</scope>
    <source>
        <strain evidence="5 6">NC2</strain>
    </source>
</reference>